<comment type="caution">
    <text evidence="1">The sequence shown here is derived from an EMBL/GenBank/DDBJ whole genome shotgun (WGS) entry which is preliminary data.</text>
</comment>
<protein>
    <submittedName>
        <fullName evidence="1">Uncharacterized protein</fullName>
    </submittedName>
</protein>
<keyword evidence="2" id="KW-1185">Reference proteome</keyword>
<name>A0ACC2ITT3_9PLEO</name>
<proteinExistence type="predicted"/>
<reference evidence="1" key="1">
    <citation type="submission" date="2022-11" db="EMBL/GenBank/DDBJ databases">
        <title>Genome Sequence of Boeremia exigua.</title>
        <authorList>
            <person name="Buettner E."/>
        </authorList>
    </citation>
    <scope>NUCLEOTIDE SEQUENCE</scope>
    <source>
        <strain evidence="1">CU02</strain>
    </source>
</reference>
<accession>A0ACC2ITT3</accession>
<gene>
    <name evidence="1" type="ORF">OPT61_g424</name>
</gene>
<dbReference type="EMBL" id="JAPHNI010000014">
    <property type="protein sequence ID" value="KAJ8118621.1"/>
    <property type="molecule type" value="Genomic_DNA"/>
</dbReference>
<evidence type="ECO:0000313" key="2">
    <source>
        <dbReference type="Proteomes" id="UP001153331"/>
    </source>
</evidence>
<sequence>MAEYWKSTPKYWCKYCEVFVKDTKFEKQQHEATGRHQGNIRRSLKGLHREQEIEARKQAQAKAEVARLNGLVPGASGAGPSVAAGVGDKPTIAKREPQKKATVEDRKRQWEQLAAMGVALPEEARQDMGMAGDWKVVTKKLVGEVNEQGQFEEKQLNKGVHKRKIDETEEDRIAAEGLITKKKGWGHTYKTFPGSKGGDDDDLEALFGAKKVPETKNEEEVKTEEPVKDEEDAKPLHDIPTVEDAAENAVTAAPVKQEEDAPAAPAVVFKKRKKIKSMNSSGSHQEDSNITYILDGVEYTRKALTSRHQVHCAIRRTYVMRTSTSDLKDHEVYSCHVSPDGKRLVTAAGDGYVRIWSTEAILNSNKPEYTKPKQLAAVSHHSGTIHAVRFSSNNKYLASGADDKIVCVYALDPNAPTHAAFGSNEAPPVENWRVTRRLIGHDNDVQDIGWSFDSSILVSVGLDSKVVVWSGHSFEKLKTLSNHQSHVKGITFDPANKYFATASDDRTVKVYRFNSPPTNATQQDQVNNFMLEHTITAPFQTSPLTTYFRRCSWSPDGAHIAAANATNGPVSSVAILARGTWDGDISLVGHEGPVEVAAFSPRLFYKDPPKEIDGNVYQPTVTIVACAGQDKCLSVWNTSYPRPFMISQELAGKSISDLAWAPGGEVLYATSLDGSILTLVFEPGELGYPASLDENDKTLSKFGAGRRVGIVEGTDALLLEESAKSGELKGVQGRMGALMGDGGAAQTPATITNGTNGATATASLTNGTTTPAAPTEPPADQRVEKLKQRVTVTKEGKKRIAPMLVSSSSGVGESSLPQTQLISAAATSVGRGDNPHNILDLSKPYDGFPKGGLASMLVGNKRKFAEIEGDEDRQVERRLAATVRPGGAAIVLNGENGLVPPATAASKANELEPAKVLRPAIVNPSLSVSQVRLAVPKLRSIIVRTMDGSEPPHQNGVDPNTGKAELTDTVLLEARNATGPARTGRVQDHDPVRITCTKKGQALWQDYLPKAVLLVTGNTNFFAAACEDGSVYAWSPAGRRTLNAMILEAQPVIMDCRGWWLMAISAVGMCYVWNLKDMSAPHPPISVAPILDVAAYAQGPHLTRSPGIVFARLNTEGRIIVAVSNGDGYTYNPNMYIWQRISEPWFAVGSQYWNTTDSSLGNIRSSQDKNAPKEKDDQVSLENISAGIIPSLERNTTNQFLLQGRAFYLQRLIKALISAEGYETFESCVSVAHLENRVAAAKTLGAREEFKIYLSMYVKRIGAEGLKGKIEELLRSLSGDLITEDEDGGKDAEDADNTICGWKKEDLLKEAVLILGKHRDLQRITVPYARLLGIVHENQQQDEAMPFPVHQLDYIVNPPTPSPTRTGSLEHRPFESLFTASTPSSYTPHTVANMGLTFSKLFDKLWGKKEMRILMVGLDAAGKTTILYKLKLGEIVTTIPTIGFNVETVEYKNISFTVWDVGGQDKIRPLWRHYFQNTQGIIFVVDSNDRDRVVEAREELQRMLNEDELRDALLLVFANKQDLPNAMNAAEITDKLGLHSLRQRAWYIQSTCATSGDGLYEGLEWLSNSLRKAGHN</sequence>
<dbReference type="Proteomes" id="UP001153331">
    <property type="component" value="Unassembled WGS sequence"/>
</dbReference>
<evidence type="ECO:0000313" key="1">
    <source>
        <dbReference type="EMBL" id="KAJ8118621.1"/>
    </source>
</evidence>
<organism evidence="1 2">
    <name type="scientific">Boeremia exigua</name>
    <dbReference type="NCBI Taxonomy" id="749465"/>
    <lineage>
        <taxon>Eukaryota</taxon>
        <taxon>Fungi</taxon>
        <taxon>Dikarya</taxon>
        <taxon>Ascomycota</taxon>
        <taxon>Pezizomycotina</taxon>
        <taxon>Dothideomycetes</taxon>
        <taxon>Pleosporomycetidae</taxon>
        <taxon>Pleosporales</taxon>
        <taxon>Pleosporineae</taxon>
        <taxon>Didymellaceae</taxon>
        <taxon>Boeremia</taxon>
    </lineage>
</organism>